<comment type="similarity">
    <text evidence="1">Belongs to the HAD-like hydrolase superfamily. SerB family.</text>
</comment>
<dbReference type="GO" id="GO:0016787">
    <property type="term" value="F:hydrolase activity"/>
    <property type="evidence" value="ECO:0007669"/>
    <property type="project" value="UniProtKB-KW"/>
</dbReference>
<dbReference type="InterPro" id="IPR050582">
    <property type="entry name" value="HAD-like_SerB"/>
</dbReference>
<sequence length="202" mass="22140">MRSMMHALGELTRGWDPQYVEKIVNNVTNSTIAPLCYREALALIDHHRLLGHHVVIASASPLEVVRPIAHLLSIPDALSTIVGQGRDGLADGTITHFNHGEGKAEACAALARERGWDLNESFAYSDSISDLPMLELVGNPRAVNPDRALAAVAREREWPILSFTRTVRIRGRKRARLSRAMIPVALAGGIGIGYWARRSIPS</sequence>
<protein>
    <submittedName>
        <fullName evidence="6">Haloacid dehalogenase-like hydrolase</fullName>
    </submittedName>
</protein>
<evidence type="ECO:0000313" key="6">
    <source>
        <dbReference type="EMBL" id="VYS82618.1"/>
    </source>
</evidence>
<dbReference type="NCBIfam" id="TIGR01490">
    <property type="entry name" value="HAD-SF-IB-hyp1"/>
    <property type="match status" value="1"/>
</dbReference>
<keyword evidence="2" id="KW-0479">Metal-binding</keyword>
<evidence type="ECO:0000256" key="2">
    <source>
        <dbReference type="ARBA" id="ARBA00022723"/>
    </source>
</evidence>
<keyword evidence="5" id="KW-1133">Transmembrane helix</keyword>
<dbReference type="NCBIfam" id="TIGR01488">
    <property type="entry name" value="HAD-SF-IB"/>
    <property type="match status" value="1"/>
</dbReference>
<keyword evidence="5" id="KW-0472">Membrane</keyword>
<dbReference type="Gene3D" id="3.40.50.1000">
    <property type="entry name" value="HAD superfamily/HAD-like"/>
    <property type="match status" value="1"/>
</dbReference>
<dbReference type="EMBL" id="CACRSM010000002">
    <property type="protein sequence ID" value="VYS82618.1"/>
    <property type="molecule type" value="Genomic_DNA"/>
</dbReference>
<evidence type="ECO:0000256" key="5">
    <source>
        <dbReference type="SAM" id="Phobius"/>
    </source>
</evidence>
<dbReference type="PANTHER" id="PTHR43344">
    <property type="entry name" value="PHOSPHOSERINE PHOSPHATASE"/>
    <property type="match status" value="1"/>
</dbReference>
<proteinExistence type="inferred from homology"/>
<dbReference type="InterPro" id="IPR006385">
    <property type="entry name" value="HAD_hydro_SerB1"/>
</dbReference>
<dbReference type="PANTHER" id="PTHR43344:SF13">
    <property type="entry name" value="PHOSPHATASE RV3661-RELATED"/>
    <property type="match status" value="1"/>
</dbReference>
<keyword evidence="4" id="KW-0460">Magnesium</keyword>
<organism evidence="6">
    <name type="scientific">Schaalia odontolytica</name>
    <dbReference type="NCBI Taxonomy" id="1660"/>
    <lineage>
        <taxon>Bacteria</taxon>
        <taxon>Bacillati</taxon>
        <taxon>Actinomycetota</taxon>
        <taxon>Actinomycetes</taxon>
        <taxon>Actinomycetales</taxon>
        <taxon>Actinomycetaceae</taxon>
        <taxon>Schaalia</taxon>
    </lineage>
</organism>
<accession>A0A6N2RQ84</accession>
<reference evidence="6" key="1">
    <citation type="submission" date="2019-11" db="EMBL/GenBank/DDBJ databases">
        <authorList>
            <person name="Feng L."/>
        </authorList>
    </citation>
    <scope>NUCLEOTIDE SEQUENCE</scope>
    <source>
        <strain evidence="6">AodontolyticusLFYP35</strain>
    </source>
</reference>
<gene>
    <name evidence="6" type="ORF">AOLFYP35_00454</name>
</gene>
<evidence type="ECO:0000256" key="3">
    <source>
        <dbReference type="ARBA" id="ARBA00022801"/>
    </source>
</evidence>
<keyword evidence="5" id="KW-0812">Transmembrane</keyword>
<feature type="transmembrane region" description="Helical" evidence="5">
    <location>
        <begin position="177"/>
        <end position="196"/>
    </location>
</feature>
<dbReference type="InterPro" id="IPR023214">
    <property type="entry name" value="HAD_sf"/>
</dbReference>
<dbReference type="AlphaFoldDB" id="A0A6N2RQ84"/>
<dbReference type="Pfam" id="PF12710">
    <property type="entry name" value="HAD"/>
    <property type="match status" value="1"/>
</dbReference>
<name>A0A6N2RQ84_9ACTO</name>
<dbReference type="GO" id="GO:0046872">
    <property type="term" value="F:metal ion binding"/>
    <property type="evidence" value="ECO:0007669"/>
    <property type="project" value="UniProtKB-KW"/>
</dbReference>
<keyword evidence="3 6" id="KW-0378">Hydrolase</keyword>
<dbReference type="InterPro" id="IPR036412">
    <property type="entry name" value="HAD-like_sf"/>
</dbReference>
<evidence type="ECO:0000256" key="1">
    <source>
        <dbReference type="ARBA" id="ARBA00009184"/>
    </source>
</evidence>
<dbReference type="SUPFAM" id="SSF56784">
    <property type="entry name" value="HAD-like"/>
    <property type="match status" value="1"/>
</dbReference>
<evidence type="ECO:0000256" key="4">
    <source>
        <dbReference type="ARBA" id="ARBA00022842"/>
    </source>
</evidence>